<feature type="region of interest" description="Disordered" evidence="1">
    <location>
        <begin position="377"/>
        <end position="409"/>
    </location>
</feature>
<gene>
    <name evidence="2" type="ORF">BLA29_000759</name>
</gene>
<organism evidence="2 3">
    <name type="scientific">Euroglyphus maynei</name>
    <name type="common">Mayne's house dust mite</name>
    <dbReference type="NCBI Taxonomy" id="6958"/>
    <lineage>
        <taxon>Eukaryota</taxon>
        <taxon>Metazoa</taxon>
        <taxon>Ecdysozoa</taxon>
        <taxon>Arthropoda</taxon>
        <taxon>Chelicerata</taxon>
        <taxon>Arachnida</taxon>
        <taxon>Acari</taxon>
        <taxon>Acariformes</taxon>
        <taxon>Sarcoptiformes</taxon>
        <taxon>Astigmata</taxon>
        <taxon>Psoroptidia</taxon>
        <taxon>Analgoidea</taxon>
        <taxon>Pyroglyphidae</taxon>
        <taxon>Pyroglyphinae</taxon>
        <taxon>Euroglyphus</taxon>
    </lineage>
</organism>
<feature type="compositionally biased region" description="Basic and acidic residues" evidence="1">
    <location>
        <begin position="391"/>
        <end position="409"/>
    </location>
</feature>
<name>A0A1Y3AX36_EURMA</name>
<accession>A0A1Y3AX36</accession>
<dbReference type="OrthoDB" id="6516314at2759"/>
<evidence type="ECO:0000313" key="2">
    <source>
        <dbReference type="EMBL" id="OTF72557.1"/>
    </source>
</evidence>
<evidence type="ECO:0000313" key="3">
    <source>
        <dbReference type="Proteomes" id="UP000194236"/>
    </source>
</evidence>
<dbReference type="EMBL" id="MUJZ01055648">
    <property type="protein sequence ID" value="OTF72557.1"/>
    <property type="molecule type" value="Genomic_DNA"/>
</dbReference>
<dbReference type="AlphaFoldDB" id="A0A1Y3AX36"/>
<feature type="region of interest" description="Disordered" evidence="1">
    <location>
        <begin position="311"/>
        <end position="336"/>
    </location>
</feature>
<sequence length="642" mass="75318">TTTTTTTTTVETGYQKPVIETSYEEPVWKEEPEYQPEIIKEEKPSYQPKEVIVSEGTGGGYGSGGSKKSAPIREQPVWQEERTSYQPKEVFVSQGTGAGYGNGGSKKIWNEQPQVWKENYQPKVITKVIKEPVVVTKVIREPVVVTKVVKQPIVKVIRVVEKVPVYKQPVYHQVYVKKTYGHSSNGYGRSWRRRRSISYPENHYIDKRASKWKEYKKQAKWEAKQAKWAAKQEKRNKWKKVKKGDFGGGYEEKHHGYEQPKQHHGYEQPKHHGYEQPQHHGGYGYRARRSYGGPANYDDYDREGIWTKEEYDQPATTDYDEPKIEQQKEAKLESTSEIKDYSADQQVALPKEEEHAYPTVVKQETVTQAKDYEYGGQIPETKSYSQEEQYDTYKPEEKQEEYSEVIESKPTKEESYPVVEKKVVEYEPQPIKPEIIEKKVITTDVCNRIVDNLLEHLQPEFMQHMSHYVINNVEPIRMARWGRIQLHDGRFNHMGRICRGEDFHSTTLGNDKYMLEGTISVPEPRCEFEADAGMYNRLRFRNQCVRLTAKDATFRVAMFVDKKRSTVHVAELEPLELNDFHMEDERGRTANNGMRWPFKRVSQWQLEPHRQQFMAMLTHELCDKFREMIHRREVTQEIIRSV</sequence>
<dbReference type="Proteomes" id="UP000194236">
    <property type="component" value="Unassembled WGS sequence"/>
</dbReference>
<feature type="compositionally biased region" description="Basic and acidic residues" evidence="1">
    <location>
        <begin position="320"/>
        <end position="336"/>
    </location>
</feature>
<feature type="compositionally biased region" description="Basic and acidic residues" evidence="1">
    <location>
        <begin position="250"/>
        <end position="278"/>
    </location>
</feature>
<keyword evidence="3" id="KW-1185">Reference proteome</keyword>
<feature type="compositionally biased region" description="Basic and acidic residues" evidence="1">
    <location>
        <begin position="27"/>
        <end position="44"/>
    </location>
</feature>
<feature type="non-terminal residue" evidence="2">
    <location>
        <position position="1"/>
    </location>
</feature>
<feature type="region of interest" description="Disordered" evidence="1">
    <location>
        <begin position="239"/>
        <end position="284"/>
    </location>
</feature>
<evidence type="ECO:0000256" key="1">
    <source>
        <dbReference type="SAM" id="MobiDB-lite"/>
    </source>
</evidence>
<protein>
    <submittedName>
        <fullName evidence="2">Uncharacterized protein</fullName>
    </submittedName>
</protein>
<proteinExistence type="predicted"/>
<comment type="caution">
    <text evidence="2">The sequence shown here is derived from an EMBL/GenBank/DDBJ whole genome shotgun (WGS) entry which is preliminary data.</text>
</comment>
<feature type="region of interest" description="Disordered" evidence="1">
    <location>
        <begin position="27"/>
        <end position="79"/>
    </location>
</feature>
<feature type="compositionally biased region" description="Gly residues" evidence="1">
    <location>
        <begin position="56"/>
        <end position="65"/>
    </location>
</feature>
<reference evidence="2 3" key="1">
    <citation type="submission" date="2017-03" db="EMBL/GenBank/DDBJ databases">
        <title>Genome Survey of Euroglyphus maynei.</title>
        <authorList>
            <person name="Arlian L.G."/>
            <person name="Morgan M.S."/>
            <person name="Rider S.D."/>
        </authorList>
    </citation>
    <scope>NUCLEOTIDE SEQUENCE [LARGE SCALE GENOMIC DNA]</scope>
    <source>
        <strain evidence="2">Arlian Lab</strain>
        <tissue evidence="2">Whole body</tissue>
    </source>
</reference>